<protein>
    <recommendedName>
        <fullName evidence="3">Glutathione S-transferase</fullName>
    </recommendedName>
</protein>
<dbReference type="Proteomes" id="UP001202328">
    <property type="component" value="Unassembled WGS sequence"/>
</dbReference>
<dbReference type="Gene3D" id="1.20.1050.10">
    <property type="match status" value="1"/>
</dbReference>
<gene>
    <name evidence="1" type="ORF">MKW98_030841</name>
</gene>
<dbReference type="InterPro" id="IPR045074">
    <property type="entry name" value="GST_C_Tau"/>
</dbReference>
<sequence length="84" mass="9413">MGRIVFGGDNINAVDLAFSSLAHWLGAVEEVVGVKVLEANKFPKFHGWTERFKQVPVIKDNLPDYDELVSFFEGVKEQLTDTTT</sequence>
<dbReference type="EMBL" id="JAJJMB010015994">
    <property type="protein sequence ID" value="KAI3850781.1"/>
    <property type="molecule type" value="Genomic_DNA"/>
</dbReference>
<dbReference type="SUPFAM" id="SSF47616">
    <property type="entry name" value="GST C-terminal domain-like"/>
    <property type="match status" value="1"/>
</dbReference>
<dbReference type="CDD" id="cd03185">
    <property type="entry name" value="GST_C_Tau"/>
    <property type="match status" value="1"/>
</dbReference>
<comment type="caution">
    <text evidence="1">The sequence shown here is derived from an EMBL/GenBank/DDBJ whole genome shotgun (WGS) entry which is preliminary data.</text>
</comment>
<name>A0AAD4S0F5_9MAGN</name>
<keyword evidence="2" id="KW-1185">Reference proteome</keyword>
<dbReference type="GO" id="GO:0006749">
    <property type="term" value="P:glutathione metabolic process"/>
    <property type="evidence" value="ECO:0007669"/>
    <property type="project" value="InterPro"/>
</dbReference>
<proteinExistence type="predicted"/>
<evidence type="ECO:0008006" key="3">
    <source>
        <dbReference type="Google" id="ProtNLM"/>
    </source>
</evidence>
<reference evidence="1" key="1">
    <citation type="submission" date="2022-04" db="EMBL/GenBank/DDBJ databases">
        <title>A functionally conserved STORR gene fusion in Papaver species that diverged 16.8 million years ago.</title>
        <authorList>
            <person name="Catania T."/>
        </authorList>
    </citation>
    <scope>NUCLEOTIDE SEQUENCE</scope>
    <source>
        <strain evidence="1">S-188037</strain>
    </source>
</reference>
<evidence type="ECO:0000313" key="2">
    <source>
        <dbReference type="Proteomes" id="UP001202328"/>
    </source>
</evidence>
<evidence type="ECO:0000313" key="1">
    <source>
        <dbReference type="EMBL" id="KAI3850781.1"/>
    </source>
</evidence>
<dbReference type="AlphaFoldDB" id="A0AAD4S0F5"/>
<organism evidence="1 2">
    <name type="scientific">Papaver atlanticum</name>
    <dbReference type="NCBI Taxonomy" id="357466"/>
    <lineage>
        <taxon>Eukaryota</taxon>
        <taxon>Viridiplantae</taxon>
        <taxon>Streptophyta</taxon>
        <taxon>Embryophyta</taxon>
        <taxon>Tracheophyta</taxon>
        <taxon>Spermatophyta</taxon>
        <taxon>Magnoliopsida</taxon>
        <taxon>Ranunculales</taxon>
        <taxon>Papaveraceae</taxon>
        <taxon>Papaveroideae</taxon>
        <taxon>Papaver</taxon>
    </lineage>
</organism>
<dbReference type="GO" id="GO:0004364">
    <property type="term" value="F:glutathione transferase activity"/>
    <property type="evidence" value="ECO:0007669"/>
    <property type="project" value="InterPro"/>
</dbReference>
<accession>A0AAD4S0F5</accession>
<dbReference type="InterPro" id="IPR036282">
    <property type="entry name" value="Glutathione-S-Trfase_C_sf"/>
</dbReference>